<comment type="caution">
    <text evidence="1">The sequence shown here is derived from an EMBL/GenBank/DDBJ whole genome shotgun (WGS) entry which is preliminary data.</text>
</comment>
<evidence type="ECO:0000313" key="1">
    <source>
        <dbReference type="EMBL" id="NDV61026.1"/>
    </source>
</evidence>
<dbReference type="EMBL" id="JAAGNX010000001">
    <property type="protein sequence ID" value="NDV61026.1"/>
    <property type="molecule type" value="Genomic_DNA"/>
</dbReference>
<gene>
    <name evidence="1" type="ORF">G0Q06_01035</name>
</gene>
<name>A0A6B2LY81_9BACT</name>
<proteinExistence type="predicted"/>
<dbReference type="Proteomes" id="UP000478417">
    <property type="component" value="Unassembled WGS sequence"/>
</dbReference>
<dbReference type="AlphaFoldDB" id="A0A6B2LY81"/>
<dbReference type="RefSeq" id="WP_163961574.1">
    <property type="nucleotide sequence ID" value="NZ_JAAGNX010000001.1"/>
</dbReference>
<keyword evidence="2" id="KW-1185">Reference proteome</keyword>
<sequence>MLVLLAAGCSSYAPVRPVETRTIALAPVLNESEVPQIIAPLSRNLREALNHSAAWQLVEPEEAEVLLRLTVLQLDRNAISRDPDDTGRPLSYYEELMVSILWESDLPPPWGVQPVSMVSASTVLYSQPSLTAAEAAAIGELAEEISRKIISRINWPAGSGQ</sequence>
<protein>
    <submittedName>
        <fullName evidence="1">Uncharacterized protein</fullName>
    </submittedName>
</protein>
<organism evidence="1 2">
    <name type="scientific">Oceanipulchritudo coccoides</name>
    <dbReference type="NCBI Taxonomy" id="2706888"/>
    <lineage>
        <taxon>Bacteria</taxon>
        <taxon>Pseudomonadati</taxon>
        <taxon>Verrucomicrobiota</taxon>
        <taxon>Opitutia</taxon>
        <taxon>Puniceicoccales</taxon>
        <taxon>Oceanipulchritudinaceae</taxon>
        <taxon>Oceanipulchritudo</taxon>
    </lineage>
</organism>
<reference evidence="1 2" key="1">
    <citation type="submission" date="2020-02" db="EMBL/GenBank/DDBJ databases">
        <title>Albibacoteraceae fam. nov., the first described family within the subdivision 4 Verrucomicrobia.</title>
        <authorList>
            <person name="Xi F."/>
        </authorList>
    </citation>
    <scope>NUCLEOTIDE SEQUENCE [LARGE SCALE GENOMIC DNA]</scope>
    <source>
        <strain evidence="1 2">CK1056</strain>
    </source>
</reference>
<accession>A0A6B2LY81</accession>
<evidence type="ECO:0000313" key="2">
    <source>
        <dbReference type="Proteomes" id="UP000478417"/>
    </source>
</evidence>